<proteinExistence type="predicted"/>
<evidence type="ECO:0000256" key="1">
    <source>
        <dbReference type="SAM" id="SignalP"/>
    </source>
</evidence>
<evidence type="ECO:0000313" key="2">
    <source>
        <dbReference type="EMBL" id="EHK47663.1"/>
    </source>
</evidence>
<name>G9NNL9_HYPAI</name>
<dbReference type="EMBL" id="ABDG02000020">
    <property type="protein sequence ID" value="EHK47663.1"/>
    <property type="molecule type" value="Genomic_DNA"/>
</dbReference>
<dbReference type="AlphaFoldDB" id="G9NNL9"/>
<dbReference type="HOGENOM" id="CLU_2292083_0_0_1"/>
<gene>
    <name evidence="2" type="ORF">TRIATDRAFT_90157</name>
</gene>
<evidence type="ECO:0008006" key="4">
    <source>
        <dbReference type="Google" id="ProtNLM"/>
    </source>
</evidence>
<keyword evidence="1" id="KW-0732">Signal</keyword>
<dbReference type="KEGG" id="tatv:25786321"/>
<feature type="signal peptide" evidence="1">
    <location>
        <begin position="1"/>
        <end position="19"/>
    </location>
</feature>
<comment type="caution">
    <text evidence="2">The sequence shown here is derived from an EMBL/GenBank/DDBJ whole genome shotgun (WGS) entry which is preliminary data.</text>
</comment>
<evidence type="ECO:0000313" key="3">
    <source>
        <dbReference type="Proteomes" id="UP000005426"/>
    </source>
</evidence>
<dbReference type="PROSITE" id="PS51257">
    <property type="entry name" value="PROKAR_LIPOPROTEIN"/>
    <property type="match status" value="1"/>
</dbReference>
<feature type="chain" id="PRO_5003524422" description="Hydrophobin" evidence="1">
    <location>
        <begin position="20"/>
        <end position="101"/>
    </location>
</feature>
<sequence length="101" mass="10790">MRTSAFAAIIGFAVYGCQASAVHIPGNIPGNLPGNWPDNWFDNWFGRLGHFPENPCEWVGGTCDAVTLGFCNGINDARIELPCGGRGLVGVGCCWHGEPRV</sequence>
<keyword evidence="3" id="KW-1185">Reference proteome</keyword>
<accession>G9NNL9</accession>
<dbReference type="OrthoDB" id="4903289at2759"/>
<dbReference type="GeneID" id="25786321"/>
<protein>
    <recommendedName>
        <fullName evidence="4">Hydrophobin</fullName>
    </recommendedName>
</protein>
<organism evidence="2 3">
    <name type="scientific">Hypocrea atroviridis (strain ATCC 20476 / IMI 206040)</name>
    <name type="common">Trichoderma atroviride</name>
    <dbReference type="NCBI Taxonomy" id="452589"/>
    <lineage>
        <taxon>Eukaryota</taxon>
        <taxon>Fungi</taxon>
        <taxon>Dikarya</taxon>
        <taxon>Ascomycota</taxon>
        <taxon>Pezizomycotina</taxon>
        <taxon>Sordariomycetes</taxon>
        <taxon>Hypocreomycetidae</taxon>
        <taxon>Hypocreales</taxon>
        <taxon>Hypocreaceae</taxon>
        <taxon>Trichoderma</taxon>
    </lineage>
</organism>
<reference evidence="2 3" key="1">
    <citation type="journal article" date="2011" name="Genome Biol.">
        <title>Comparative genome sequence analysis underscores mycoparasitism as the ancestral life style of Trichoderma.</title>
        <authorList>
            <person name="Kubicek C.P."/>
            <person name="Herrera-Estrella A."/>
            <person name="Seidl-Seiboth V."/>
            <person name="Martinez D.A."/>
            <person name="Druzhinina I.S."/>
            <person name="Thon M."/>
            <person name="Zeilinger S."/>
            <person name="Casas-Flores S."/>
            <person name="Horwitz B.A."/>
            <person name="Mukherjee P.K."/>
            <person name="Mukherjee M."/>
            <person name="Kredics L."/>
            <person name="Alcaraz L.D."/>
            <person name="Aerts A."/>
            <person name="Antal Z."/>
            <person name="Atanasova L."/>
            <person name="Cervantes-Badillo M.G."/>
            <person name="Challacombe J."/>
            <person name="Chertkov O."/>
            <person name="McCluskey K."/>
            <person name="Coulpier F."/>
            <person name="Deshpande N."/>
            <person name="von Doehren H."/>
            <person name="Ebbole D.J."/>
            <person name="Esquivel-Naranjo E.U."/>
            <person name="Fekete E."/>
            <person name="Flipphi M."/>
            <person name="Glaser F."/>
            <person name="Gomez-Rodriguez E.Y."/>
            <person name="Gruber S."/>
            <person name="Han C."/>
            <person name="Henrissat B."/>
            <person name="Hermosa R."/>
            <person name="Hernandez-Onate M."/>
            <person name="Karaffa L."/>
            <person name="Kosti I."/>
            <person name="Le Crom S."/>
            <person name="Lindquist E."/>
            <person name="Lucas S."/>
            <person name="Luebeck M."/>
            <person name="Luebeck P.S."/>
            <person name="Margeot A."/>
            <person name="Metz B."/>
            <person name="Misra M."/>
            <person name="Nevalainen H."/>
            <person name="Omann M."/>
            <person name="Packer N."/>
            <person name="Perrone G."/>
            <person name="Uresti-Rivera E.E."/>
            <person name="Salamov A."/>
            <person name="Schmoll M."/>
            <person name="Seiboth B."/>
            <person name="Shapiro H."/>
            <person name="Sukno S."/>
            <person name="Tamayo-Ramos J.A."/>
            <person name="Tisch D."/>
            <person name="Wiest A."/>
            <person name="Wilkinson H.H."/>
            <person name="Zhang M."/>
            <person name="Coutinho P.M."/>
            <person name="Kenerley C.M."/>
            <person name="Monte E."/>
            <person name="Baker S.E."/>
            <person name="Grigoriev I.V."/>
        </authorList>
    </citation>
    <scope>NUCLEOTIDE SEQUENCE [LARGE SCALE GENOMIC DNA]</scope>
    <source>
        <strain evidence="3">ATCC 20476 / IMI 206040</strain>
    </source>
</reference>
<dbReference type="Proteomes" id="UP000005426">
    <property type="component" value="Unassembled WGS sequence"/>
</dbReference>